<accession>A0A8H9YVD5</accession>
<reference evidence="3" key="2">
    <citation type="submission" date="2021-06" db="EMBL/GenBank/DDBJ databases">
        <title>Updating the genus Pseudomonas: Description of 43 new species and partition of the Pseudomonas putida group.</title>
        <authorList>
            <person name="Girard L."/>
            <person name="Lood C."/>
            <person name="Vandamme P."/>
            <person name="Rokni-Zadeh H."/>
            <person name="van Noort V."/>
            <person name="Hofte M."/>
            <person name="Lavigne R."/>
            <person name="De Mot R."/>
        </authorList>
    </citation>
    <scope>NUCLEOTIDE SEQUENCE</scope>
    <source>
        <strain evidence="3">SWRI145</strain>
    </source>
</reference>
<name>A0A8H9YVD5_9PSED</name>
<evidence type="ECO:0000313" key="3">
    <source>
        <dbReference type="EMBL" id="QXH85917.1"/>
    </source>
</evidence>
<organism evidence="2">
    <name type="scientific">Pseudomonas tritici</name>
    <dbReference type="NCBI Taxonomy" id="2745518"/>
    <lineage>
        <taxon>Bacteria</taxon>
        <taxon>Pseudomonadati</taxon>
        <taxon>Pseudomonadota</taxon>
        <taxon>Gammaproteobacteria</taxon>
        <taxon>Pseudomonadales</taxon>
        <taxon>Pseudomonadaceae</taxon>
        <taxon>Pseudomonas</taxon>
    </lineage>
</organism>
<feature type="compositionally biased region" description="Polar residues" evidence="1">
    <location>
        <begin position="26"/>
        <end position="44"/>
    </location>
</feature>
<proteinExistence type="predicted"/>
<dbReference type="EMBL" id="CP077084">
    <property type="protein sequence ID" value="QXH85917.1"/>
    <property type="molecule type" value="Genomic_DNA"/>
</dbReference>
<evidence type="ECO:0000313" key="4">
    <source>
        <dbReference type="Proteomes" id="UP000615613"/>
    </source>
</evidence>
<dbReference type="EMBL" id="JABWQF010000015">
    <property type="protein sequence ID" value="MBC3294582.1"/>
    <property type="molecule type" value="Genomic_DNA"/>
</dbReference>
<dbReference type="RefSeq" id="WP_065880026.1">
    <property type="nucleotide sequence ID" value="NZ_CP077084.1"/>
</dbReference>
<evidence type="ECO:0000313" key="2">
    <source>
        <dbReference type="EMBL" id="MBC3294582.1"/>
    </source>
</evidence>
<keyword evidence="4" id="KW-1185">Reference proteome</keyword>
<dbReference type="KEGG" id="ptrt:HU722_0010715"/>
<feature type="region of interest" description="Disordered" evidence="1">
    <location>
        <begin position="24"/>
        <end position="51"/>
    </location>
</feature>
<dbReference type="AlphaFoldDB" id="A0A8H9YVD5"/>
<sequence>MNSTSFESRHSQYNASALVGLAQEAESPTASRLQGLNLTSSPKSSFKAPTAEDFDKGSRVFMEEPAPSPVLSMFASFWSKLSRR</sequence>
<protein>
    <submittedName>
        <fullName evidence="2">Uncharacterized protein</fullName>
    </submittedName>
</protein>
<gene>
    <name evidence="3" type="ORF">HU722_0010715</name>
    <name evidence="2" type="ORF">HU722_23940</name>
</gene>
<reference evidence="2" key="1">
    <citation type="journal article" date="2020" name="Microorganisms">
        <title>Reliable Identification of Environmental Pseudomonas Isolates Using the rpoD Gene.</title>
        <authorList>
            <consortium name="The Broad Institute Genome Sequencing Platform"/>
            <person name="Girard L."/>
            <person name="Lood C."/>
            <person name="Rokni-Zadeh H."/>
            <person name="van Noort V."/>
            <person name="Lavigne R."/>
            <person name="De Mot R."/>
        </authorList>
    </citation>
    <scope>NUCLEOTIDE SEQUENCE [LARGE SCALE GENOMIC DNA]</scope>
    <source>
        <strain evidence="2">SWRI145</strain>
    </source>
</reference>
<evidence type="ECO:0000256" key="1">
    <source>
        <dbReference type="SAM" id="MobiDB-lite"/>
    </source>
</evidence>
<dbReference type="Proteomes" id="UP000615613">
    <property type="component" value="Chromosome"/>
</dbReference>